<name>A0A1F6V0K9_9BACT</name>
<gene>
    <name evidence="1" type="ORF">A2818_00155</name>
</gene>
<comment type="caution">
    <text evidence="1">The sequence shown here is derived from an EMBL/GenBank/DDBJ whole genome shotgun (WGS) entry which is preliminary data.</text>
</comment>
<organism evidence="1 2">
    <name type="scientific">Candidatus Nomurabacteria bacterium RIFCSPHIGHO2_01_FULL_40_12</name>
    <dbReference type="NCBI Taxonomy" id="1801737"/>
    <lineage>
        <taxon>Bacteria</taxon>
        <taxon>Candidatus Nomuraibacteriota</taxon>
    </lineage>
</organism>
<evidence type="ECO:0000313" key="1">
    <source>
        <dbReference type="EMBL" id="OGI63207.1"/>
    </source>
</evidence>
<proteinExistence type="predicted"/>
<dbReference type="Proteomes" id="UP000177602">
    <property type="component" value="Unassembled WGS sequence"/>
</dbReference>
<accession>A0A1F6V0K9</accession>
<dbReference type="STRING" id="1801737.A2818_00155"/>
<sequence length="187" mass="21088">MTEKLKQIIKEEIEKLQKETRDAINSCEWVKITEEIGKKFSLEEDEIASFQLETLLILTGLEYPNLYDTNIIINAEITRDEAKAIIEEVNQKIFIPINNIFTENIKKNLKGKNPTWEQNLNFVISGGDYSAFIDRGGDGEYKASPETNKTPITSVKPPTLADIQANTKSNVPVSPAKIADIKSKFVI</sequence>
<dbReference type="EMBL" id="MFTN01000010">
    <property type="protein sequence ID" value="OGI63207.1"/>
    <property type="molecule type" value="Genomic_DNA"/>
</dbReference>
<evidence type="ECO:0000313" key="2">
    <source>
        <dbReference type="Proteomes" id="UP000177602"/>
    </source>
</evidence>
<dbReference type="AlphaFoldDB" id="A0A1F6V0K9"/>
<protein>
    <submittedName>
        <fullName evidence="1">Uncharacterized protein</fullName>
    </submittedName>
</protein>
<reference evidence="1 2" key="1">
    <citation type="journal article" date="2016" name="Nat. Commun.">
        <title>Thousands of microbial genomes shed light on interconnected biogeochemical processes in an aquifer system.</title>
        <authorList>
            <person name="Anantharaman K."/>
            <person name="Brown C.T."/>
            <person name="Hug L.A."/>
            <person name="Sharon I."/>
            <person name="Castelle C.J."/>
            <person name="Probst A.J."/>
            <person name="Thomas B.C."/>
            <person name="Singh A."/>
            <person name="Wilkins M.J."/>
            <person name="Karaoz U."/>
            <person name="Brodie E.L."/>
            <person name="Williams K.H."/>
            <person name="Hubbard S.S."/>
            <person name="Banfield J.F."/>
        </authorList>
    </citation>
    <scope>NUCLEOTIDE SEQUENCE [LARGE SCALE GENOMIC DNA]</scope>
</reference>